<organism evidence="1 2">
    <name type="scientific">Ancylobacter aquaticus</name>
    <dbReference type="NCBI Taxonomy" id="100"/>
    <lineage>
        <taxon>Bacteria</taxon>
        <taxon>Pseudomonadati</taxon>
        <taxon>Pseudomonadota</taxon>
        <taxon>Alphaproteobacteria</taxon>
        <taxon>Hyphomicrobiales</taxon>
        <taxon>Xanthobacteraceae</taxon>
        <taxon>Ancylobacter</taxon>
    </lineage>
</organism>
<gene>
    <name evidence="1" type="ORF">EV667_1976</name>
</gene>
<proteinExistence type="predicted"/>
<dbReference type="Pfam" id="PF04883">
    <property type="entry name" value="HK97-gp10_like"/>
    <property type="match status" value="1"/>
</dbReference>
<accession>A0A4R1I3Q8</accession>
<reference evidence="1 2" key="1">
    <citation type="submission" date="2019-03" db="EMBL/GenBank/DDBJ databases">
        <title>Genomic Encyclopedia of Type Strains, Phase IV (KMG-IV): sequencing the most valuable type-strain genomes for metagenomic binning, comparative biology and taxonomic classification.</title>
        <authorList>
            <person name="Goeker M."/>
        </authorList>
    </citation>
    <scope>NUCLEOTIDE SEQUENCE [LARGE SCALE GENOMIC DNA]</scope>
    <source>
        <strain evidence="1 2">DSM 101</strain>
    </source>
</reference>
<comment type="caution">
    <text evidence="1">The sequence shown here is derived from an EMBL/GenBank/DDBJ whole genome shotgun (WGS) entry which is preliminary data.</text>
</comment>
<sequence>MKSTVKISGLRETLKGLEDLKKSTQVGVLNRVLKKAAKPVEAAAKRNAPVDDGELKGSIGTVVIRRNAGKSAFAAAMRGGESRQDAAAAAREANAAAAGRGASATVRVRATAPHAHLVEWGTAPHKIGDGQHPGAKAQPFMGPALRAEQNDITRTIAADIEAEIAKTAKRSAARAAKKGTK</sequence>
<dbReference type="EMBL" id="SMFY01000002">
    <property type="protein sequence ID" value="TCK27980.1"/>
    <property type="molecule type" value="Genomic_DNA"/>
</dbReference>
<evidence type="ECO:0000313" key="2">
    <source>
        <dbReference type="Proteomes" id="UP000295030"/>
    </source>
</evidence>
<keyword evidence="2" id="KW-1185">Reference proteome</keyword>
<dbReference type="Proteomes" id="UP000295030">
    <property type="component" value="Unassembled WGS sequence"/>
</dbReference>
<dbReference type="NCBIfam" id="TIGR01725">
    <property type="entry name" value="phge_HK97_gp10"/>
    <property type="match status" value="1"/>
</dbReference>
<protein>
    <submittedName>
        <fullName evidence="1">HK97 gp10 family phage protein</fullName>
    </submittedName>
</protein>
<evidence type="ECO:0000313" key="1">
    <source>
        <dbReference type="EMBL" id="TCK27980.1"/>
    </source>
</evidence>
<dbReference type="AlphaFoldDB" id="A0A4R1I3Q8"/>
<name>A0A4R1I3Q8_ANCAQ</name>
<dbReference type="InterPro" id="IPR010064">
    <property type="entry name" value="HK97-gp10_tail"/>
</dbReference>
<dbReference type="RefSeq" id="WP_165901582.1">
    <property type="nucleotide sequence ID" value="NZ_SMFY01000002.1"/>
</dbReference>